<sequence>MNVPINILIIEDHDIVVWALERMLTKAIEGAVIKSAPNFDRGLQILLQSPVDLVILDIGVPGGNTVETIQYLRNVQAEVKVLIHTGLPEKEFAAAYLIAGANGFVSKHAAFEDVLEACQTVLNNGKYISNSTRETIEGNTK</sequence>
<dbReference type="SMART" id="SM00448">
    <property type="entry name" value="REC"/>
    <property type="match status" value="1"/>
</dbReference>
<dbReference type="CDD" id="cd17535">
    <property type="entry name" value="REC_NarL-like"/>
    <property type="match status" value="1"/>
</dbReference>
<protein>
    <recommendedName>
        <fullName evidence="2">Response regulatory domain-containing protein</fullName>
    </recommendedName>
</protein>
<dbReference type="InterPro" id="IPR001789">
    <property type="entry name" value="Sig_transdc_resp-reg_receiver"/>
</dbReference>
<dbReference type="InterPro" id="IPR011006">
    <property type="entry name" value="CheY-like_superfamily"/>
</dbReference>
<dbReference type="Pfam" id="PF00072">
    <property type="entry name" value="Response_reg"/>
    <property type="match status" value="1"/>
</dbReference>
<dbReference type="Gene3D" id="3.40.50.2300">
    <property type="match status" value="1"/>
</dbReference>
<organism evidence="3 4">
    <name type="scientific">Dyadobacter endophyticus</name>
    <dbReference type="NCBI Taxonomy" id="1749036"/>
    <lineage>
        <taxon>Bacteria</taxon>
        <taxon>Pseudomonadati</taxon>
        <taxon>Bacteroidota</taxon>
        <taxon>Cytophagia</taxon>
        <taxon>Cytophagales</taxon>
        <taxon>Spirosomataceae</taxon>
        <taxon>Dyadobacter</taxon>
    </lineage>
</organism>
<dbReference type="PANTHER" id="PTHR45566">
    <property type="entry name" value="HTH-TYPE TRANSCRIPTIONAL REGULATOR YHJB-RELATED"/>
    <property type="match status" value="1"/>
</dbReference>
<name>A0ABQ1YQW2_9BACT</name>
<proteinExistence type="predicted"/>
<feature type="modified residue" description="4-aspartylphosphate" evidence="1">
    <location>
        <position position="57"/>
    </location>
</feature>
<dbReference type="RefSeq" id="WP_188931994.1">
    <property type="nucleotide sequence ID" value="NZ_BMIA01000001.1"/>
</dbReference>
<feature type="domain" description="Response regulatory" evidence="2">
    <location>
        <begin position="6"/>
        <end position="122"/>
    </location>
</feature>
<comment type="caution">
    <text evidence="3">The sequence shown here is derived from an EMBL/GenBank/DDBJ whole genome shotgun (WGS) entry which is preliminary data.</text>
</comment>
<evidence type="ECO:0000259" key="2">
    <source>
        <dbReference type="PROSITE" id="PS50110"/>
    </source>
</evidence>
<evidence type="ECO:0000313" key="4">
    <source>
        <dbReference type="Proteomes" id="UP000600214"/>
    </source>
</evidence>
<accession>A0ABQ1YQW2</accession>
<evidence type="ECO:0000256" key="1">
    <source>
        <dbReference type="PROSITE-ProRule" id="PRU00169"/>
    </source>
</evidence>
<dbReference type="SUPFAM" id="SSF52172">
    <property type="entry name" value="CheY-like"/>
    <property type="match status" value="1"/>
</dbReference>
<reference evidence="4" key="1">
    <citation type="journal article" date="2019" name="Int. J. Syst. Evol. Microbiol.">
        <title>The Global Catalogue of Microorganisms (GCM) 10K type strain sequencing project: providing services to taxonomists for standard genome sequencing and annotation.</title>
        <authorList>
            <consortium name="The Broad Institute Genomics Platform"/>
            <consortium name="The Broad Institute Genome Sequencing Center for Infectious Disease"/>
            <person name="Wu L."/>
            <person name="Ma J."/>
        </authorList>
    </citation>
    <scope>NUCLEOTIDE SEQUENCE [LARGE SCALE GENOMIC DNA]</scope>
    <source>
        <strain evidence="4">CGMCC 1.15288</strain>
    </source>
</reference>
<dbReference type="InterPro" id="IPR051015">
    <property type="entry name" value="EvgA-like"/>
</dbReference>
<dbReference type="InterPro" id="IPR058245">
    <property type="entry name" value="NreC/VraR/RcsB-like_REC"/>
</dbReference>
<evidence type="ECO:0000313" key="3">
    <source>
        <dbReference type="EMBL" id="GGH33610.1"/>
    </source>
</evidence>
<keyword evidence="1" id="KW-0597">Phosphoprotein</keyword>
<dbReference type="EMBL" id="BMIA01000001">
    <property type="protein sequence ID" value="GGH33610.1"/>
    <property type="molecule type" value="Genomic_DNA"/>
</dbReference>
<keyword evidence="4" id="KW-1185">Reference proteome</keyword>
<dbReference type="PANTHER" id="PTHR45566:SF2">
    <property type="entry name" value="NARL SUBFAMILY"/>
    <property type="match status" value="1"/>
</dbReference>
<dbReference type="PROSITE" id="PS50110">
    <property type="entry name" value="RESPONSE_REGULATORY"/>
    <property type="match status" value="1"/>
</dbReference>
<dbReference type="Proteomes" id="UP000600214">
    <property type="component" value="Unassembled WGS sequence"/>
</dbReference>
<gene>
    <name evidence="3" type="ORF">GCM10007423_24000</name>
</gene>